<dbReference type="PANTHER" id="PTHR43280:SF34">
    <property type="entry name" value="ARAC-FAMILY TRANSCRIPTIONAL REGULATOR"/>
    <property type="match status" value="1"/>
</dbReference>
<dbReference type="InterPro" id="IPR011990">
    <property type="entry name" value="TPR-like_helical_dom_sf"/>
</dbReference>
<keyword evidence="2" id="KW-0238">DNA-binding</keyword>
<reference evidence="7 8" key="1">
    <citation type="submission" date="2020-08" db="EMBL/GenBank/DDBJ databases">
        <title>A Genomic Blueprint of the Chicken Gut Microbiome.</title>
        <authorList>
            <person name="Gilroy R."/>
            <person name="Ravi A."/>
            <person name="Getino M."/>
            <person name="Pursley I."/>
            <person name="Horton D.L."/>
            <person name="Alikhan N.-F."/>
            <person name="Baker D."/>
            <person name="Gharbi K."/>
            <person name="Hall N."/>
            <person name="Watson M."/>
            <person name="Adriaenssens E.M."/>
            <person name="Foster-Nyarko E."/>
            <person name="Jarju S."/>
            <person name="Secka A."/>
            <person name="Antonio M."/>
            <person name="Oren A."/>
            <person name="Chaudhuri R."/>
            <person name="La Ragione R.M."/>
            <person name="Hildebrand F."/>
            <person name="Pallen M.J."/>
        </authorList>
    </citation>
    <scope>NUCLEOTIDE SEQUENCE [LARGE SCALE GENOMIC DNA]</scope>
    <source>
        <strain evidence="7 8">Sa1YUN3</strain>
    </source>
</reference>
<keyword evidence="3" id="KW-0804">Transcription</keyword>
<evidence type="ECO:0000256" key="1">
    <source>
        <dbReference type="ARBA" id="ARBA00023015"/>
    </source>
</evidence>
<dbReference type="InterPro" id="IPR009057">
    <property type="entry name" value="Homeodomain-like_sf"/>
</dbReference>
<comment type="caution">
    <text evidence="7">The sequence shown here is derived from an EMBL/GenBank/DDBJ whole genome shotgun (WGS) entry which is preliminary data.</text>
</comment>
<dbReference type="SUPFAM" id="SSF46689">
    <property type="entry name" value="Homeodomain-like"/>
    <property type="match status" value="1"/>
</dbReference>
<evidence type="ECO:0000256" key="2">
    <source>
        <dbReference type="ARBA" id="ARBA00023125"/>
    </source>
</evidence>
<feature type="domain" description="HTH araC/xylS-type" evidence="6">
    <location>
        <begin position="456"/>
        <end position="562"/>
    </location>
</feature>
<sequence>MRIISTFFAVFFVLCLHAEKSIPSFAALQGQAQERPESTLSLLDSLESASALPVYRIDCLRAYAYHALSRYYMAMSCAKRALEADELQSDTAACNRLYMLMTESAIQAYSLGDAVQFITKGKHIAQRQKDLALQADMLSAEGNVYRQMGVINKSYEYLWKAVDMLADASGSPALFQCSHSLGYLMMYYIKDKKLSEAWEAGERRTEIIHRLKEANADERIVDREEGFLYSKMAYLAYQLGKYNTAKTYCQKFYETRFSGTPIGKLEINDYLLRIGDYRTILLHNELYFQRIKEDSLNLLFMRTLYQSAQAYNGLNEHKNAYALMQRLHALQSNLHVSDERNQLFNLADLTQAMKQKHELIRATDKIIIRNHTIAALIIISILLIALLGGFYWSWKDTRRRNKKMTQMILELNEKQQLGSFSKSSVSVVNTPSSADEVQTESSRTGAETDPEKPDDYEVFVAFNNRVKEEKLYLYYQLTRDDYAKFMGVDRNRFAALLKKYTGKNLNAYLNNLRLDYSVYLFRTHPDWPINEIAIQSALPSLSTFYRLFKERYGISPKVFKEQLGEQNEA</sequence>
<evidence type="ECO:0000313" key="8">
    <source>
        <dbReference type="Proteomes" id="UP000616346"/>
    </source>
</evidence>
<evidence type="ECO:0000256" key="5">
    <source>
        <dbReference type="SAM" id="Phobius"/>
    </source>
</evidence>
<accession>A0ABR8VEE2</accession>
<dbReference type="SUPFAM" id="SSF48452">
    <property type="entry name" value="TPR-like"/>
    <property type="match status" value="1"/>
</dbReference>
<evidence type="ECO:0000256" key="3">
    <source>
        <dbReference type="ARBA" id="ARBA00023163"/>
    </source>
</evidence>
<gene>
    <name evidence="7" type="ORF">H9626_12935</name>
</gene>
<dbReference type="PANTHER" id="PTHR43280">
    <property type="entry name" value="ARAC-FAMILY TRANSCRIPTIONAL REGULATOR"/>
    <property type="match status" value="1"/>
</dbReference>
<organism evidence="7 8">
    <name type="scientific">Phocaeicola faecium</name>
    <dbReference type="NCBI Taxonomy" id="2762213"/>
    <lineage>
        <taxon>Bacteria</taxon>
        <taxon>Pseudomonadati</taxon>
        <taxon>Bacteroidota</taxon>
        <taxon>Bacteroidia</taxon>
        <taxon>Bacteroidales</taxon>
        <taxon>Bacteroidaceae</taxon>
        <taxon>Phocaeicola</taxon>
    </lineage>
</organism>
<keyword evidence="5" id="KW-1133">Transmembrane helix</keyword>
<keyword evidence="5" id="KW-0812">Transmembrane</keyword>
<keyword evidence="5" id="KW-0472">Membrane</keyword>
<dbReference type="SMART" id="SM00342">
    <property type="entry name" value="HTH_ARAC"/>
    <property type="match status" value="1"/>
</dbReference>
<keyword evidence="1" id="KW-0805">Transcription regulation</keyword>
<dbReference type="Gene3D" id="1.25.40.10">
    <property type="entry name" value="Tetratricopeptide repeat domain"/>
    <property type="match status" value="1"/>
</dbReference>
<dbReference type="RefSeq" id="WP_191710747.1">
    <property type="nucleotide sequence ID" value="NZ_JACSPQ010000019.1"/>
</dbReference>
<evidence type="ECO:0000259" key="6">
    <source>
        <dbReference type="PROSITE" id="PS01124"/>
    </source>
</evidence>
<dbReference type="PROSITE" id="PS01124">
    <property type="entry name" value="HTH_ARAC_FAMILY_2"/>
    <property type="match status" value="1"/>
</dbReference>
<dbReference type="Gene3D" id="1.10.10.60">
    <property type="entry name" value="Homeodomain-like"/>
    <property type="match status" value="1"/>
</dbReference>
<dbReference type="Proteomes" id="UP000616346">
    <property type="component" value="Unassembled WGS sequence"/>
</dbReference>
<feature type="transmembrane region" description="Helical" evidence="5">
    <location>
        <begin position="373"/>
        <end position="394"/>
    </location>
</feature>
<dbReference type="EMBL" id="JACSPQ010000019">
    <property type="protein sequence ID" value="MBD8003108.1"/>
    <property type="molecule type" value="Genomic_DNA"/>
</dbReference>
<evidence type="ECO:0000313" key="7">
    <source>
        <dbReference type="EMBL" id="MBD8003108.1"/>
    </source>
</evidence>
<feature type="compositionally biased region" description="Polar residues" evidence="4">
    <location>
        <begin position="425"/>
        <end position="445"/>
    </location>
</feature>
<evidence type="ECO:0000256" key="4">
    <source>
        <dbReference type="SAM" id="MobiDB-lite"/>
    </source>
</evidence>
<proteinExistence type="predicted"/>
<name>A0ABR8VEE2_9BACT</name>
<keyword evidence="8" id="KW-1185">Reference proteome</keyword>
<dbReference type="InterPro" id="IPR018060">
    <property type="entry name" value="HTH_AraC"/>
</dbReference>
<protein>
    <submittedName>
        <fullName evidence="7">Helix-turn-helix transcriptional regulator</fullName>
    </submittedName>
</protein>
<feature type="region of interest" description="Disordered" evidence="4">
    <location>
        <begin position="425"/>
        <end position="452"/>
    </location>
</feature>
<dbReference type="Pfam" id="PF12833">
    <property type="entry name" value="HTH_18"/>
    <property type="match status" value="1"/>
</dbReference>